<protein>
    <submittedName>
        <fullName evidence="2">Uncharacterized protein</fullName>
    </submittedName>
</protein>
<name>A0AAN6ZHU0_9PEZI</name>
<organism evidence="2 3">
    <name type="scientific">Dichotomopilus funicola</name>
    <dbReference type="NCBI Taxonomy" id="1934379"/>
    <lineage>
        <taxon>Eukaryota</taxon>
        <taxon>Fungi</taxon>
        <taxon>Dikarya</taxon>
        <taxon>Ascomycota</taxon>
        <taxon>Pezizomycotina</taxon>
        <taxon>Sordariomycetes</taxon>
        <taxon>Sordariomycetidae</taxon>
        <taxon>Sordariales</taxon>
        <taxon>Chaetomiaceae</taxon>
        <taxon>Dichotomopilus</taxon>
    </lineage>
</organism>
<dbReference type="EMBL" id="MU853652">
    <property type="protein sequence ID" value="KAK4139715.1"/>
    <property type="molecule type" value="Genomic_DNA"/>
</dbReference>
<evidence type="ECO:0000256" key="1">
    <source>
        <dbReference type="SAM" id="SignalP"/>
    </source>
</evidence>
<dbReference type="GeneID" id="87815162"/>
<gene>
    <name evidence="2" type="ORF">C8A04DRAFT_15603</name>
</gene>
<feature type="chain" id="PRO_5042882400" evidence="1">
    <location>
        <begin position="21"/>
        <end position="180"/>
    </location>
</feature>
<dbReference type="RefSeq" id="XP_062633086.1">
    <property type="nucleotide sequence ID" value="XM_062778549.1"/>
</dbReference>
<dbReference type="PANTHER" id="PTHR39603:SF1">
    <property type="entry name" value="CYANOVIRIN-N DOMAIN-CONTAINING PROTEIN"/>
    <property type="match status" value="1"/>
</dbReference>
<accession>A0AAN6ZHU0</accession>
<sequence>MVRAAFTTFVLLAVCRAVGASPTTDTTFVTSTFSFAEWVEGIIADPQGNHLTAKQAIAAFYAGRNNTVFSENVRRGPLLKRASCNEQPNTEIPVGDAVSCINYLTAKGQTACVVNDYSRLCESGQALMDGNSGSPTSSACNDVARAGGFIMDHCTRADNTVEGSEYAYGNGNLLVRIHRA</sequence>
<feature type="signal peptide" evidence="1">
    <location>
        <begin position="1"/>
        <end position="20"/>
    </location>
</feature>
<reference evidence="2" key="2">
    <citation type="submission" date="2023-05" db="EMBL/GenBank/DDBJ databases">
        <authorList>
            <consortium name="Lawrence Berkeley National Laboratory"/>
            <person name="Steindorff A."/>
            <person name="Hensen N."/>
            <person name="Bonometti L."/>
            <person name="Westerberg I."/>
            <person name="Brannstrom I.O."/>
            <person name="Guillou S."/>
            <person name="Cros-Aarteil S."/>
            <person name="Calhoun S."/>
            <person name="Haridas S."/>
            <person name="Kuo A."/>
            <person name="Mondo S."/>
            <person name="Pangilinan J."/>
            <person name="Riley R."/>
            <person name="Labutti K."/>
            <person name="Andreopoulos B."/>
            <person name="Lipzen A."/>
            <person name="Chen C."/>
            <person name="Yanf M."/>
            <person name="Daum C."/>
            <person name="Ng V."/>
            <person name="Clum A."/>
            <person name="Ohm R."/>
            <person name="Martin F."/>
            <person name="Silar P."/>
            <person name="Natvig D."/>
            <person name="Lalanne C."/>
            <person name="Gautier V."/>
            <person name="Ament-Velasquez S.L."/>
            <person name="Kruys A."/>
            <person name="Hutchinson M.I."/>
            <person name="Powell A.J."/>
            <person name="Barry K."/>
            <person name="Miller A.N."/>
            <person name="Grigoriev I.V."/>
            <person name="Debuchy R."/>
            <person name="Gladieux P."/>
            <person name="Thoren M.H."/>
            <person name="Johannesson H."/>
        </authorList>
    </citation>
    <scope>NUCLEOTIDE SEQUENCE</scope>
    <source>
        <strain evidence="2">CBS 141.50</strain>
    </source>
</reference>
<reference evidence="2" key="1">
    <citation type="journal article" date="2023" name="Mol. Phylogenet. Evol.">
        <title>Genome-scale phylogeny and comparative genomics of the fungal order Sordariales.</title>
        <authorList>
            <person name="Hensen N."/>
            <person name="Bonometti L."/>
            <person name="Westerberg I."/>
            <person name="Brannstrom I.O."/>
            <person name="Guillou S."/>
            <person name="Cros-Aarteil S."/>
            <person name="Calhoun S."/>
            <person name="Haridas S."/>
            <person name="Kuo A."/>
            <person name="Mondo S."/>
            <person name="Pangilinan J."/>
            <person name="Riley R."/>
            <person name="LaButti K."/>
            <person name="Andreopoulos B."/>
            <person name="Lipzen A."/>
            <person name="Chen C."/>
            <person name="Yan M."/>
            <person name="Daum C."/>
            <person name="Ng V."/>
            <person name="Clum A."/>
            <person name="Steindorff A."/>
            <person name="Ohm R.A."/>
            <person name="Martin F."/>
            <person name="Silar P."/>
            <person name="Natvig D.O."/>
            <person name="Lalanne C."/>
            <person name="Gautier V."/>
            <person name="Ament-Velasquez S.L."/>
            <person name="Kruys A."/>
            <person name="Hutchinson M.I."/>
            <person name="Powell A.J."/>
            <person name="Barry K."/>
            <person name="Miller A.N."/>
            <person name="Grigoriev I.V."/>
            <person name="Debuchy R."/>
            <person name="Gladieux P."/>
            <person name="Hiltunen Thoren M."/>
            <person name="Johannesson H."/>
        </authorList>
    </citation>
    <scope>NUCLEOTIDE SEQUENCE</scope>
    <source>
        <strain evidence="2">CBS 141.50</strain>
    </source>
</reference>
<dbReference type="Proteomes" id="UP001302676">
    <property type="component" value="Unassembled WGS sequence"/>
</dbReference>
<keyword evidence="1" id="KW-0732">Signal</keyword>
<proteinExistence type="predicted"/>
<keyword evidence="3" id="KW-1185">Reference proteome</keyword>
<dbReference type="PANTHER" id="PTHR39603">
    <property type="entry name" value="CYANOVIRIN-N DOMAIN-CONTAINING PROTEIN"/>
    <property type="match status" value="1"/>
</dbReference>
<evidence type="ECO:0000313" key="3">
    <source>
        <dbReference type="Proteomes" id="UP001302676"/>
    </source>
</evidence>
<evidence type="ECO:0000313" key="2">
    <source>
        <dbReference type="EMBL" id="KAK4139715.1"/>
    </source>
</evidence>
<comment type="caution">
    <text evidence="2">The sequence shown here is derived from an EMBL/GenBank/DDBJ whole genome shotgun (WGS) entry which is preliminary data.</text>
</comment>
<dbReference type="AlphaFoldDB" id="A0AAN6ZHU0"/>